<dbReference type="InterPro" id="IPR011330">
    <property type="entry name" value="Glyco_hydro/deAcase_b/a-brl"/>
</dbReference>
<sequence length="1018" mass="111118">MHDDRTRVEARLRRFTRERLEPAVFTAYQPLTVEHWQVPDEPVPFAEAVGQEYVPTEAGWTWGRAWSSTWFRLSGTLPDGWDAESTEIVCDLGFTSELPGFQAEGLAYRPDGAVIKAVSPRSHHLPCTPDVSGAVVVYVEAAANPDVSDHFRFAPTPLGDKATAGAAPLYALGTIALARRDATVWELLQDVRVLDGLARELPSDSPRRSRVLHGLGRMLDVIDPDDIPGTAAAARAVLAPLLAAPAHASSHRIVAVGHAHIDSAWLWPVRETVRKVARTFANVLDLMDRHPEFVFAASSAQQYAWLKEHHPALFARVRERVREGRFVPVGGMWVESDTNMPGGESMIRQFSHGKRFFRDELGVETEEVWLPDSFGYSAALPQIVAGTGNRWFLTQKMSWNQVNRLPHHTFWWEGIDGTRLFTHLPPADTYSSQLTPDELLHTERNFQDAAAATMSLVPFGWGDGGGGPTREMLAAAQRSRDLEGLPRVEVGSPRRFFAEAEAEYPNAPAWSGEMYLELHRGTYTSQARTKRGNRRSEQLLHEAELWATTASVRAGTPYPEGELRRAWEKVLLLQFHDILPGSSIAWVHREAERDHAALAGELTAIIDRSLAALVGDGETELLANAAPVPANGAVAFGAAPPRAEGAAVSWEAGATGGVTLDNGRVRAVIDERGRIVSLTDAASGRDAAAPGGAANRLVLHRDTPTEWDAWDIDDHYRRLATPLDADAPEALEVAASADGTVVVTVARAFARSRLTQRISLAPGADAVDLAFDIDWHESQKLLKLFVDLDVHADEVLAETQFGYVRRATHENTSWDAARFEFCAHRWTFVGEPGYGVAVANDSTYGHDASRIARAGGGRATTLGLSLLRAPRYPDPEADRGAHTMRVSVRPGAGIREAVAEGYRLNVPPRAVRGARPVDPLFDLDGDGILAETVKLADDGSGDVVLRLYESTGGRGRITVTPRFDVGEWVRTDLLERPDGDASRSGTVPLTLRPFEIATLRFRRAGGAGGNGPEVSPGR</sequence>
<keyword evidence="2" id="KW-0479">Metal-binding</keyword>
<name>A0ABU4H2R9_9MICO</name>
<dbReference type="PANTHER" id="PTHR46017">
    <property type="entry name" value="ALPHA-MANNOSIDASE 2C1"/>
    <property type="match status" value="1"/>
</dbReference>
<dbReference type="SUPFAM" id="SSF88713">
    <property type="entry name" value="Glycoside hydrolase/deacetylase"/>
    <property type="match status" value="1"/>
</dbReference>
<dbReference type="InterPro" id="IPR011682">
    <property type="entry name" value="Glyco_hydro_38_C"/>
</dbReference>
<dbReference type="Proteomes" id="UP001283109">
    <property type="component" value="Unassembled WGS sequence"/>
</dbReference>
<evidence type="ECO:0000256" key="2">
    <source>
        <dbReference type="ARBA" id="ARBA00022723"/>
    </source>
</evidence>
<dbReference type="InterPro" id="IPR027291">
    <property type="entry name" value="Glyco_hydro_38_N_sf"/>
</dbReference>
<dbReference type="InterPro" id="IPR000602">
    <property type="entry name" value="Glyco_hydro_38_N"/>
</dbReference>
<dbReference type="Gene3D" id="2.70.98.30">
    <property type="entry name" value="Golgi alpha-mannosidase II, domain 4"/>
    <property type="match status" value="1"/>
</dbReference>
<dbReference type="SMART" id="SM00872">
    <property type="entry name" value="Alpha-mann_mid"/>
    <property type="match status" value="1"/>
</dbReference>
<keyword evidence="4" id="KW-0326">Glycosidase</keyword>
<dbReference type="EMBL" id="JAWQEV010000004">
    <property type="protein sequence ID" value="MDW4573623.1"/>
    <property type="molecule type" value="Genomic_DNA"/>
</dbReference>
<gene>
    <name evidence="6" type="ORF">R8Z58_12640</name>
</gene>
<dbReference type="InterPro" id="IPR041147">
    <property type="entry name" value="GH38_C"/>
</dbReference>
<dbReference type="SUPFAM" id="SSF88688">
    <property type="entry name" value="Families 57/38 glycoside transferase middle domain"/>
    <property type="match status" value="1"/>
</dbReference>
<dbReference type="RefSeq" id="WP_318354145.1">
    <property type="nucleotide sequence ID" value="NZ_JAWQEV010000004.1"/>
</dbReference>
<dbReference type="InterPro" id="IPR028995">
    <property type="entry name" value="Glyco_hydro_57/38_cen_sf"/>
</dbReference>
<comment type="similarity">
    <text evidence="1">Belongs to the glycosyl hydrolase 38 family.</text>
</comment>
<comment type="caution">
    <text evidence="6">The sequence shown here is derived from an EMBL/GenBank/DDBJ whole genome shotgun (WGS) entry which is preliminary data.</text>
</comment>
<evidence type="ECO:0000256" key="3">
    <source>
        <dbReference type="ARBA" id="ARBA00022801"/>
    </source>
</evidence>
<keyword evidence="3 6" id="KW-0378">Hydrolase</keyword>
<evidence type="ECO:0000259" key="5">
    <source>
        <dbReference type="SMART" id="SM00872"/>
    </source>
</evidence>
<keyword evidence="7" id="KW-1185">Reference proteome</keyword>
<dbReference type="Pfam" id="PF22907">
    <property type="entry name" value="Ams1-like_1st"/>
    <property type="match status" value="1"/>
</dbReference>
<evidence type="ECO:0000313" key="6">
    <source>
        <dbReference type="EMBL" id="MDW4573623.1"/>
    </source>
</evidence>
<dbReference type="InterPro" id="IPR037094">
    <property type="entry name" value="Glyco_hydro_38_cen_sf"/>
</dbReference>
<reference evidence="6 7" key="1">
    <citation type="submission" date="2023-11" db="EMBL/GenBank/DDBJ databases">
        <title>Draft genome sequence of Microbacterium arthrosphaerae JCM 30492.</title>
        <authorList>
            <person name="Zhang G."/>
            <person name="Ding Y."/>
        </authorList>
    </citation>
    <scope>NUCLEOTIDE SEQUENCE [LARGE SCALE GENOMIC DNA]</scope>
    <source>
        <strain evidence="6 7">JCM 30492</strain>
    </source>
</reference>
<dbReference type="SUPFAM" id="SSF74650">
    <property type="entry name" value="Galactose mutarotase-like"/>
    <property type="match status" value="1"/>
</dbReference>
<dbReference type="PANTHER" id="PTHR46017:SF1">
    <property type="entry name" value="ALPHA-MANNOSIDASE 2C1"/>
    <property type="match status" value="1"/>
</dbReference>
<evidence type="ECO:0000256" key="4">
    <source>
        <dbReference type="ARBA" id="ARBA00023295"/>
    </source>
</evidence>
<dbReference type="Pfam" id="PF09261">
    <property type="entry name" value="Alpha-mann_mid"/>
    <property type="match status" value="1"/>
</dbReference>
<dbReference type="GO" id="GO:0016787">
    <property type="term" value="F:hydrolase activity"/>
    <property type="evidence" value="ECO:0007669"/>
    <property type="project" value="UniProtKB-KW"/>
</dbReference>
<evidence type="ECO:0000256" key="1">
    <source>
        <dbReference type="ARBA" id="ARBA00009792"/>
    </source>
</evidence>
<dbReference type="Pfam" id="PF07748">
    <property type="entry name" value="Glyco_hydro_38C"/>
    <property type="match status" value="1"/>
</dbReference>
<dbReference type="InterPro" id="IPR015341">
    <property type="entry name" value="Glyco_hydro_38_cen"/>
</dbReference>
<dbReference type="InterPro" id="IPR011013">
    <property type="entry name" value="Gal_mutarotase_sf_dom"/>
</dbReference>
<proteinExistence type="inferred from homology"/>
<dbReference type="Pfam" id="PF17677">
    <property type="entry name" value="Glyco_hydro38C2"/>
    <property type="match status" value="1"/>
</dbReference>
<organism evidence="6 7">
    <name type="scientific">Microbacterium arthrosphaerae</name>
    <dbReference type="NCBI Taxonomy" id="792652"/>
    <lineage>
        <taxon>Bacteria</taxon>
        <taxon>Bacillati</taxon>
        <taxon>Actinomycetota</taxon>
        <taxon>Actinomycetes</taxon>
        <taxon>Micrococcales</taxon>
        <taxon>Microbacteriaceae</taxon>
        <taxon>Microbacterium</taxon>
    </lineage>
</organism>
<dbReference type="Gene3D" id="1.20.1270.50">
    <property type="entry name" value="Glycoside hydrolase family 38, central domain"/>
    <property type="match status" value="1"/>
</dbReference>
<dbReference type="Pfam" id="PF01074">
    <property type="entry name" value="Glyco_hydro_38N"/>
    <property type="match status" value="1"/>
</dbReference>
<accession>A0ABU4H2R9</accession>
<feature type="domain" description="Glycoside hydrolase family 38 central" evidence="5">
    <location>
        <begin position="517"/>
        <end position="595"/>
    </location>
</feature>
<dbReference type="CDD" id="cd10789">
    <property type="entry name" value="GH38N_AMII_ER_cytosolic"/>
    <property type="match status" value="1"/>
</dbReference>
<dbReference type="Gene3D" id="3.20.110.10">
    <property type="entry name" value="Glycoside hydrolase 38, N terminal domain"/>
    <property type="match status" value="1"/>
</dbReference>
<protein>
    <submittedName>
        <fullName evidence="6">Glycoside hydrolase family 38 C-terminal domain-containing protein</fullName>
    </submittedName>
</protein>
<dbReference type="InterPro" id="IPR054723">
    <property type="entry name" value="Ams1-like_N"/>
</dbReference>
<evidence type="ECO:0000313" key="7">
    <source>
        <dbReference type="Proteomes" id="UP001283109"/>
    </source>
</evidence>